<dbReference type="EMBL" id="AJJU01000003">
    <property type="protein sequence ID" value="EID75888.1"/>
    <property type="molecule type" value="Genomic_DNA"/>
</dbReference>
<evidence type="ECO:0000256" key="7">
    <source>
        <dbReference type="PIRSR" id="PIRSR001365-2"/>
    </source>
</evidence>
<evidence type="ECO:0000313" key="9">
    <source>
        <dbReference type="Proteomes" id="UP000005938"/>
    </source>
</evidence>
<comment type="caution">
    <text evidence="8">The sequence shown here is derived from an EMBL/GenBank/DDBJ whole genome shotgun (WGS) entry which is preliminary data.</text>
</comment>
<evidence type="ECO:0000256" key="4">
    <source>
        <dbReference type="ARBA" id="ARBA00023277"/>
    </source>
</evidence>
<dbReference type="SMART" id="SM01130">
    <property type="entry name" value="DHDPS"/>
    <property type="match status" value="1"/>
</dbReference>
<feature type="binding site" evidence="7">
    <location>
        <position position="44"/>
    </location>
    <ligand>
        <name>pyruvate</name>
        <dbReference type="ChEBI" id="CHEBI:15361"/>
    </ligand>
</feature>
<evidence type="ECO:0000256" key="5">
    <source>
        <dbReference type="PIRNR" id="PIRNR001365"/>
    </source>
</evidence>
<comment type="similarity">
    <text evidence="5">Belongs to the DapA family.</text>
</comment>
<dbReference type="Proteomes" id="UP000005938">
    <property type="component" value="Unassembled WGS sequence"/>
</dbReference>
<dbReference type="InterPro" id="IPR002220">
    <property type="entry name" value="DapA-like"/>
</dbReference>
<dbReference type="PANTHER" id="PTHR12128:SF21">
    <property type="entry name" value="N-ACETYLNEURAMINATE LYASE"/>
    <property type="match status" value="1"/>
</dbReference>
<dbReference type="AlphaFoldDB" id="I0WHM2"/>
<gene>
    <name evidence="8" type="ORF">W5A_03059</name>
</gene>
<dbReference type="InterPro" id="IPR013785">
    <property type="entry name" value="Aldolase_TIM"/>
</dbReference>
<dbReference type="SUPFAM" id="SSF51569">
    <property type="entry name" value="Aldolase"/>
    <property type="match status" value="1"/>
</dbReference>
<dbReference type="eggNOG" id="COG0329">
    <property type="taxonomic scope" value="Bacteria"/>
</dbReference>
<keyword evidence="4" id="KW-0119">Carbohydrate metabolism</keyword>
<proteinExistence type="inferred from homology"/>
<dbReference type="GO" id="GO:0016829">
    <property type="term" value="F:lyase activity"/>
    <property type="evidence" value="ECO:0007669"/>
    <property type="project" value="UniProtKB-KW"/>
</dbReference>
<keyword evidence="2" id="KW-0963">Cytoplasm</keyword>
<evidence type="ECO:0000313" key="8">
    <source>
        <dbReference type="EMBL" id="EID75888.1"/>
    </source>
</evidence>
<feature type="active site" description="Schiff-base intermediate with substrate" evidence="6">
    <location>
        <position position="163"/>
    </location>
</feature>
<dbReference type="STRING" id="946077.W5A_03059"/>
<accession>I0WHM2</accession>
<reference evidence="8 9" key="1">
    <citation type="journal article" date="2012" name="J. Bacteriol.">
        <title>Genome Sequence of the Halotolerant Bacterium Imtechella halotolerans K1T.</title>
        <authorList>
            <person name="Kumar S."/>
            <person name="Vikram S."/>
            <person name="Subramanian S."/>
            <person name="Raghava G.P."/>
            <person name="Pinnaka A.K."/>
        </authorList>
    </citation>
    <scope>NUCLEOTIDE SEQUENCE [LARGE SCALE GENOMIC DNA]</scope>
    <source>
        <strain evidence="8 9">K1</strain>
    </source>
</reference>
<evidence type="ECO:0000256" key="1">
    <source>
        <dbReference type="ARBA" id="ARBA00004496"/>
    </source>
</evidence>
<dbReference type="PRINTS" id="PR00146">
    <property type="entry name" value="DHPICSNTHASE"/>
</dbReference>
<organism evidence="8 9">
    <name type="scientific">Imtechella halotolerans K1</name>
    <dbReference type="NCBI Taxonomy" id="946077"/>
    <lineage>
        <taxon>Bacteria</taxon>
        <taxon>Pseudomonadati</taxon>
        <taxon>Bacteroidota</taxon>
        <taxon>Flavobacteriia</taxon>
        <taxon>Flavobacteriales</taxon>
        <taxon>Flavobacteriaceae</taxon>
        <taxon>Imtechella</taxon>
    </lineage>
</organism>
<protein>
    <submittedName>
        <fullName evidence="8">N-acetylneuraminate lyase</fullName>
    </submittedName>
</protein>
<sequence length="300" mass="33033">MKNLIAATYAPMNGKAELEVSRVDAYASFLKRNKVAGGFINGSTGDFSSLSIEERNQLAAAWGSQRDSNFKVVNHIGHTNLKEAITMAEFSSEFVDAIATLSPYYFKPSSLEKLVFYCAEIAKSAPNLPFYYYHIPDLTGAHFDMLSFTTLAKEQIPSFAGLKFTQNNFIHYAKVQEHYRATSDVALFGVDECFLSSLPLGAKGWVGSTYNHLAPLYYKIKECFEEGNHEEAAMLQQKAIAFVDLVASYGGFNGGGKSVMKILGIDCGASRYPHTTLTDKQLKELTTQIDGLGLSPYLSV</sequence>
<dbReference type="RefSeq" id="WP_008237263.1">
    <property type="nucleotide sequence ID" value="NZ_AJJU01000003.1"/>
</dbReference>
<feature type="binding site" evidence="7">
    <location>
        <position position="206"/>
    </location>
    <ligand>
        <name>pyruvate</name>
        <dbReference type="ChEBI" id="CHEBI:15361"/>
    </ligand>
</feature>
<dbReference type="PATRIC" id="fig|946077.3.peg.619"/>
<evidence type="ECO:0000256" key="2">
    <source>
        <dbReference type="ARBA" id="ARBA00022490"/>
    </source>
</evidence>
<evidence type="ECO:0000256" key="6">
    <source>
        <dbReference type="PIRSR" id="PIRSR001365-1"/>
    </source>
</evidence>
<evidence type="ECO:0000256" key="3">
    <source>
        <dbReference type="ARBA" id="ARBA00023239"/>
    </source>
</evidence>
<keyword evidence="9" id="KW-1185">Reference proteome</keyword>
<comment type="subcellular location">
    <subcellularLocation>
        <location evidence="1">Cytoplasm</location>
    </subcellularLocation>
</comment>
<dbReference type="PANTHER" id="PTHR12128">
    <property type="entry name" value="DIHYDRODIPICOLINATE SYNTHASE"/>
    <property type="match status" value="1"/>
</dbReference>
<name>I0WHM2_9FLAO</name>
<feature type="active site" description="Proton donor/acceptor" evidence="6">
    <location>
        <position position="133"/>
    </location>
</feature>
<keyword evidence="3 5" id="KW-0456">Lyase</keyword>
<dbReference type="GO" id="GO:0005737">
    <property type="term" value="C:cytoplasm"/>
    <property type="evidence" value="ECO:0007669"/>
    <property type="project" value="UniProtKB-SubCell"/>
</dbReference>
<dbReference type="Gene3D" id="3.20.20.70">
    <property type="entry name" value="Aldolase class I"/>
    <property type="match status" value="1"/>
</dbReference>
<dbReference type="OrthoDB" id="9778880at2"/>
<dbReference type="Pfam" id="PF00701">
    <property type="entry name" value="DHDPS"/>
    <property type="match status" value="1"/>
</dbReference>
<dbReference type="PIRSF" id="PIRSF001365">
    <property type="entry name" value="DHDPS"/>
    <property type="match status" value="1"/>
</dbReference>